<accession>A0A067SDZ7</accession>
<evidence type="ECO:0000256" key="1">
    <source>
        <dbReference type="SAM" id="MobiDB-lite"/>
    </source>
</evidence>
<feature type="compositionally biased region" description="Low complexity" evidence="1">
    <location>
        <begin position="316"/>
        <end position="336"/>
    </location>
</feature>
<evidence type="ECO:0000256" key="2">
    <source>
        <dbReference type="SAM" id="Phobius"/>
    </source>
</evidence>
<keyword evidence="2" id="KW-0812">Transmembrane</keyword>
<evidence type="ECO:0000313" key="3">
    <source>
        <dbReference type="EMBL" id="KDR69136.1"/>
    </source>
</evidence>
<dbReference type="AlphaFoldDB" id="A0A067SDZ7"/>
<organism evidence="3 4">
    <name type="scientific">Galerina marginata (strain CBS 339.88)</name>
    <dbReference type="NCBI Taxonomy" id="685588"/>
    <lineage>
        <taxon>Eukaryota</taxon>
        <taxon>Fungi</taxon>
        <taxon>Dikarya</taxon>
        <taxon>Basidiomycota</taxon>
        <taxon>Agaricomycotina</taxon>
        <taxon>Agaricomycetes</taxon>
        <taxon>Agaricomycetidae</taxon>
        <taxon>Agaricales</taxon>
        <taxon>Agaricineae</taxon>
        <taxon>Strophariaceae</taxon>
        <taxon>Galerina</taxon>
    </lineage>
</organism>
<proteinExistence type="predicted"/>
<evidence type="ECO:0000313" key="4">
    <source>
        <dbReference type="Proteomes" id="UP000027222"/>
    </source>
</evidence>
<feature type="compositionally biased region" description="Polar residues" evidence="1">
    <location>
        <begin position="338"/>
        <end position="350"/>
    </location>
</feature>
<keyword evidence="4" id="KW-1185">Reference proteome</keyword>
<feature type="region of interest" description="Disordered" evidence="1">
    <location>
        <begin position="141"/>
        <end position="160"/>
    </location>
</feature>
<name>A0A067SDZ7_GALM3</name>
<dbReference type="OrthoDB" id="3258237at2759"/>
<sequence length="415" mass="43050">MSATALKSSTIDDRDANVTYVPDRWTVHTNVQSIFHLYGNTDTFSDIQNATATVKFYGNTIEYWGNTGPYHGPCIISLDGKEMTTVNSHADADGYPMLLYSKTDLALGDHVLQVKVANPSYPNVCEVDRFVANVTSGTGYGGGGNNGNGGTSNGGANGGSKKGPPIAIIAGAAGGGVLCILLLGILLYLRSKKKAARGRIDISKPLLIDGLPSSPPPQTTNFLQNHNRPVSYAPTASPPTSYEPSAAYISGSPPLGAGGSFNPYNSVTYEQGTHFSPAPSMGSVPLLAGTRTSVGPTSIMSSTTGIPSYYNPASEVGSSSGYVPSQYQQQPVSYVSNPDPSSPNAGQTQHKYPMPPGPENAKYEPRSEKAILAYAESSDALSGSGSGSGSGAAAPRRDVLSPDAGSELPPPAYDD</sequence>
<keyword evidence="2" id="KW-1133">Transmembrane helix</keyword>
<feature type="transmembrane region" description="Helical" evidence="2">
    <location>
        <begin position="166"/>
        <end position="189"/>
    </location>
</feature>
<reference evidence="4" key="1">
    <citation type="journal article" date="2014" name="Proc. Natl. Acad. Sci. U.S.A.">
        <title>Extensive sampling of basidiomycete genomes demonstrates inadequacy of the white-rot/brown-rot paradigm for wood decay fungi.</title>
        <authorList>
            <person name="Riley R."/>
            <person name="Salamov A.A."/>
            <person name="Brown D.W."/>
            <person name="Nagy L.G."/>
            <person name="Floudas D."/>
            <person name="Held B.W."/>
            <person name="Levasseur A."/>
            <person name="Lombard V."/>
            <person name="Morin E."/>
            <person name="Otillar R."/>
            <person name="Lindquist E.A."/>
            <person name="Sun H."/>
            <person name="LaButti K.M."/>
            <person name="Schmutz J."/>
            <person name="Jabbour D."/>
            <person name="Luo H."/>
            <person name="Baker S.E."/>
            <person name="Pisabarro A.G."/>
            <person name="Walton J.D."/>
            <person name="Blanchette R.A."/>
            <person name="Henrissat B."/>
            <person name="Martin F."/>
            <person name="Cullen D."/>
            <person name="Hibbett D.S."/>
            <person name="Grigoriev I.V."/>
        </authorList>
    </citation>
    <scope>NUCLEOTIDE SEQUENCE [LARGE SCALE GENOMIC DNA]</scope>
    <source>
        <strain evidence="4">CBS 339.88</strain>
    </source>
</reference>
<gene>
    <name evidence="3" type="ORF">GALMADRAFT_282808</name>
</gene>
<dbReference type="Proteomes" id="UP000027222">
    <property type="component" value="Unassembled WGS sequence"/>
</dbReference>
<dbReference type="Gene3D" id="2.60.120.260">
    <property type="entry name" value="Galactose-binding domain-like"/>
    <property type="match status" value="1"/>
</dbReference>
<protein>
    <submittedName>
        <fullName evidence="3">Uncharacterized protein</fullName>
    </submittedName>
</protein>
<dbReference type="EMBL" id="KL142404">
    <property type="protein sequence ID" value="KDR69136.1"/>
    <property type="molecule type" value="Genomic_DNA"/>
</dbReference>
<keyword evidence="2" id="KW-0472">Membrane</keyword>
<feature type="region of interest" description="Disordered" evidence="1">
    <location>
        <begin position="315"/>
        <end position="415"/>
    </location>
</feature>
<dbReference type="HOGENOM" id="CLU_662294_0_0_1"/>